<comment type="caution">
    <text evidence="2">The sequence shown here is derived from an EMBL/GenBank/DDBJ whole genome shotgun (WGS) entry which is preliminary data.</text>
</comment>
<accession>A0ABW9QZF5</accession>
<organism evidence="2 3">
    <name type="scientific">Acidiferrimicrobium australe</name>
    <dbReference type="NCBI Taxonomy" id="2664430"/>
    <lineage>
        <taxon>Bacteria</taxon>
        <taxon>Bacillati</taxon>
        <taxon>Actinomycetota</taxon>
        <taxon>Acidimicrobiia</taxon>
        <taxon>Acidimicrobiales</taxon>
        <taxon>Acidimicrobiaceae</taxon>
        <taxon>Acidiferrimicrobium</taxon>
    </lineage>
</organism>
<evidence type="ECO:0000256" key="1">
    <source>
        <dbReference type="SAM" id="Coils"/>
    </source>
</evidence>
<keyword evidence="3" id="KW-1185">Reference proteome</keyword>
<name>A0ABW9QZF5_9ACTN</name>
<protein>
    <submittedName>
        <fullName evidence="2">Uncharacterized protein</fullName>
    </submittedName>
</protein>
<gene>
    <name evidence="2" type="ORF">GHK86_20305</name>
</gene>
<dbReference type="Proteomes" id="UP000437736">
    <property type="component" value="Unassembled WGS sequence"/>
</dbReference>
<evidence type="ECO:0000313" key="2">
    <source>
        <dbReference type="EMBL" id="MST35059.1"/>
    </source>
</evidence>
<keyword evidence="1" id="KW-0175">Coiled coil</keyword>
<dbReference type="EMBL" id="WJHE01001392">
    <property type="protein sequence ID" value="MST35059.1"/>
    <property type="molecule type" value="Genomic_DNA"/>
</dbReference>
<feature type="coiled-coil region" evidence="1">
    <location>
        <begin position="6"/>
        <end position="44"/>
    </location>
</feature>
<proteinExistence type="predicted"/>
<sequence>MSERVVWELREQVAELRAELAEAAQREQERERELAALRHELELRIARDAANEERVTIARSQLEEVRGHLRWLTGHTDAVTERFDEARQALAALRAP</sequence>
<evidence type="ECO:0000313" key="3">
    <source>
        <dbReference type="Proteomes" id="UP000437736"/>
    </source>
</evidence>
<feature type="non-terminal residue" evidence="2">
    <location>
        <position position="96"/>
    </location>
</feature>
<reference evidence="2 3" key="1">
    <citation type="submission" date="2019-11" db="EMBL/GenBank/DDBJ databases">
        <title>Acidiferrimicrobium australis gen. nov., sp. nov., an acidophilic and obligately heterotrophic, member of the Actinobacteria that catalyses dissimilatory oxido- reduction of iron isolated from metal-rich acidic water in Chile.</title>
        <authorList>
            <person name="Gonzalez D."/>
            <person name="Huber K."/>
            <person name="Hedrich S."/>
            <person name="Rojas-Villalobos C."/>
            <person name="Quatrini R."/>
            <person name="Dinamarca M.A."/>
            <person name="Schwarz A."/>
            <person name="Canales C."/>
            <person name="Nancucheo I."/>
        </authorList>
    </citation>
    <scope>NUCLEOTIDE SEQUENCE [LARGE SCALE GENOMIC DNA]</scope>
    <source>
        <strain evidence="2 3">USS-CCA1</strain>
    </source>
</reference>